<evidence type="ECO:0000313" key="3">
    <source>
        <dbReference type="Proteomes" id="UP001358417"/>
    </source>
</evidence>
<dbReference type="EMBL" id="JAVRRD010000002">
    <property type="protein sequence ID" value="KAK5062692.1"/>
    <property type="molecule type" value="Genomic_DNA"/>
</dbReference>
<evidence type="ECO:0000256" key="1">
    <source>
        <dbReference type="SAM" id="MobiDB-lite"/>
    </source>
</evidence>
<dbReference type="Proteomes" id="UP001358417">
    <property type="component" value="Unassembled WGS sequence"/>
</dbReference>
<dbReference type="GeneID" id="89972944"/>
<keyword evidence="3" id="KW-1185">Reference proteome</keyword>
<protein>
    <submittedName>
        <fullName evidence="2">Uncharacterized protein</fullName>
    </submittedName>
</protein>
<reference evidence="2 3" key="1">
    <citation type="submission" date="2023-08" db="EMBL/GenBank/DDBJ databases">
        <title>Black Yeasts Isolated from many extreme environments.</title>
        <authorList>
            <person name="Coleine C."/>
            <person name="Stajich J.E."/>
            <person name="Selbmann L."/>
        </authorList>
    </citation>
    <scope>NUCLEOTIDE SEQUENCE [LARGE SCALE GENOMIC DNA]</scope>
    <source>
        <strain evidence="2 3">CCFEE 5792</strain>
    </source>
</reference>
<sequence length="310" mass="34459">MSCQRRKISQDCVYLPPSRQGAALAGSQRRSESTTSPLSPPPHLRNLDTISTSEVAPTPGNNVTPGAQWPLFEGTRAWMGPTSFNAVFQENRVQLGQLPGPPSPSEMCSAKLWADYARRRGISSSKWVQLGIEVVRQIPSTEQICDTLLSRHVNPNDGWIRLAAKLVSESMWQTFGSLLQDRREENLEQLSSRLCQNHGVTVREEATDAVVWLESFSGKHLQWESLGILFTYWAFGALSSPVDDPIFTQPDGTVRERRELVTELKNCASSCIELYGNDSADSGNTLLVYLMYKRNILDAVLETDAGKKTS</sequence>
<evidence type="ECO:0000313" key="2">
    <source>
        <dbReference type="EMBL" id="KAK5062692.1"/>
    </source>
</evidence>
<accession>A0AAV9NN98</accession>
<dbReference type="RefSeq" id="XP_064710964.1">
    <property type="nucleotide sequence ID" value="XM_064848340.1"/>
</dbReference>
<name>A0AAV9NN98_9EURO</name>
<comment type="caution">
    <text evidence="2">The sequence shown here is derived from an EMBL/GenBank/DDBJ whole genome shotgun (WGS) entry which is preliminary data.</text>
</comment>
<feature type="compositionally biased region" description="Polar residues" evidence="1">
    <location>
        <begin position="48"/>
        <end position="63"/>
    </location>
</feature>
<dbReference type="AlphaFoldDB" id="A0AAV9NN98"/>
<feature type="region of interest" description="Disordered" evidence="1">
    <location>
        <begin position="19"/>
        <end position="63"/>
    </location>
</feature>
<gene>
    <name evidence="2" type="ORF">LTR84_004766</name>
</gene>
<proteinExistence type="predicted"/>
<organism evidence="2 3">
    <name type="scientific">Exophiala bonariae</name>
    <dbReference type="NCBI Taxonomy" id="1690606"/>
    <lineage>
        <taxon>Eukaryota</taxon>
        <taxon>Fungi</taxon>
        <taxon>Dikarya</taxon>
        <taxon>Ascomycota</taxon>
        <taxon>Pezizomycotina</taxon>
        <taxon>Eurotiomycetes</taxon>
        <taxon>Chaetothyriomycetidae</taxon>
        <taxon>Chaetothyriales</taxon>
        <taxon>Herpotrichiellaceae</taxon>
        <taxon>Exophiala</taxon>
    </lineage>
</organism>